<dbReference type="AlphaFoldDB" id="A0A9W6GMG1"/>
<proteinExistence type="predicted"/>
<organism evidence="2 3">
    <name type="scientific">Propionigenium maris DSM 9537</name>
    <dbReference type="NCBI Taxonomy" id="1123000"/>
    <lineage>
        <taxon>Bacteria</taxon>
        <taxon>Fusobacteriati</taxon>
        <taxon>Fusobacteriota</taxon>
        <taxon>Fusobacteriia</taxon>
        <taxon>Fusobacteriales</taxon>
        <taxon>Fusobacteriaceae</taxon>
        <taxon>Propionigenium</taxon>
    </lineage>
</organism>
<gene>
    <name evidence="2" type="ORF">PM10SUCC1_20330</name>
</gene>
<sequence length="55" mass="6340">MKKIILLIIAVLFLGACTSTGTTEDTSERMSRGNVNFYRTESPFDNFERDYSERD</sequence>
<dbReference type="EMBL" id="BSDY01000008">
    <property type="protein sequence ID" value="GLI56519.1"/>
    <property type="molecule type" value="Genomic_DNA"/>
</dbReference>
<accession>A0A9W6GMG1</accession>
<reference evidence="2" key="1">
    <citation type="submission" date="2022-12" db="EMBL/GenBank/DDBJ databases">
        <title>Reference genome sequencing for broad-spectrum identification of bacterial and archaeal isolates by mass spectrometry.</title>
        <authorList>
            <person name="Sekiguchi Y."/>
            <person name="Tourlousse D.M."/>
        </authorList>
    </citation>
    <scope>NUCLEOTIDE SEQUENCE</scope>
    <source>
        <strain evidence="2">10succ1</strain>
    </source>
</reference>
<feature type="chain" id="PRO_5040793319" description="Lipoprotein" evidence="1">
    <location>
        <begin position="22"/>
        <end position="55"/>
    </location>
</feature>
<evidence type="ECO:0008006" key="4">
    <source>
        <dbReference type="Google" id="ProtNLM"/>
    </source>
</evidence>
<evidence type="ECO:0000313" key="2">
    <source>
        <dbReference type="EMBL" id="GLI56519.1"/>
    </source>
</evidence>
<evidence type="ECO:0000256" key="1">
    <source>
        <dbReference type="SAM" id="SignalP"/>
    </source>
</evidence>
<name>A0A9W6GMG1_9FUSO</name>
<feature type="signal peptide" evidence="1">
    <location>
        <begin position="1"/>
        <end position="21"/>
    </location>
</feature>
<dbReference type="RefSeq" id="WP_281835715.1">
    <property type="nucleotide sequence ID" value="NZ_BSDY01000008.1"/>
</dbReference>
<dbReference type="Proteomes" id="UP001144471">
    <property type="component" value="Unassembled WGS sequence"/>
</dbReference>
<keyword evidence="3" id="KW-1185">Reference proteome</keyword>
<keyword evidence="1" id="KW-0732">Signal</keyword>
<evidence type="ECO:0000313" key="3">
    <source>
        <dbReference type="Proteomes" id="UP001144471"/>
    </source>
</evidence>
<comment type="caution">
    <text evidence="2">The sequence shown here is derived from an EMBL/GenBank/DDBJ whole genome shotgun (WGS) entry which is preliminary data.</text>
</comment>
<protein>
    <recommendedName>
        <fullName evidence="4">Lipoprotein</fullName>
    </recommendedName>
</protein>
<dbReference type="PROSITE" id="PS51257">
    <property type="entry name" value="PROKAR_LIPOPROTEIN"/>
    <property type="match status" value="1"/>
</dbReference>